<evidence type="ECO:0000256" key="1">
    <source>
        <dbReference type="SAM" id="MobiDB-lite"/>
    </source>
</evidence>
<protein>
    <submittedName>
        <fullName evidence="2">Uncharacterized protein</fullName>
    </submittedName>
</protein>
<organism evidence="2 3">
    <name type="scientific">Eleginops maclovinus</name>
    <name type="common">Patagonian blennie</name>
    <name type="synonym">Eleginus maclovinus</name>
    <dbReference type="NCBI Taxonomy" id="56733"/>
    <lineage>
        <taxon>Eukaryota</taxon>
        <taxon>Metazoa</taxon>
        <taxon>Chordata</taxon>
        <taxon>Craniata</taxon>
        <taxon>Vertebrata</taxon>
        <taxon>Euteleostomi</taxon>
        <taxon>Actinopterygii</taxon>
        <taxon>Neopterygii</taxon>
        <taxon>Teleostei</taxon>
        <taxon>Neoteleostei</taxon>
        <taxon>Acanthomorphata</taxon>
        <taxon>Eupercaria</taxon>
        <taxon>Perciformes</taxon>
        <taxon>Notothenioidei</taxon>
        <taxon>Eleginopidae</taxon>
        <taxon>Eleginops</taxon>
    </lineage>
</organism>
<comment type="caution">
    <text evidence="2">The sequence shown here is derived from an EMBL/GenBank/DDBJ whole genome shotgun (WGS) entry which is preliminary data.</text>
</comment>
<keyword evidence="3" id="KW-1185">Reference proteome</keyword>
<evidence type="ECO:0000313" key="2">
    <source>
        <dbReference type="EMBL" id="KAK5872605.1"/>
    </source>
</evidence>
<gene>
    <name evidence="2" type="ORF">PBY51_013289</name>
</gene>
<accession>A0AAN7Y7J3</accession>
<dbReference type="EMBL" id="JAUZQC010000004">
    <property type="protein sequence ID" value="KAK5872605.1"/>
    <property type="molecule type" value="Genomic_DNA"/>
</dbReference>
<feature type="region of interest" description="Disordered" evidence="1">
    <location>
        <begin position="1"/>
        <end position="22"/>
    </location>
</feature>
<reference evidence="2 3" key="1">
    <citation type="journal article" date="2023" name="Genes (Basel)">
        <title>Chromosome-Level Genome Assembly and Circadian Gene Repertoire of the Patagonia Blennie Eleginops maclovinus-The Closest Ancestral Proxy of Antarctic Cryonotothenioids.</title>
        <authorList>
            <person name="Cheng C.C."/>
            <person name="Rivera-Colon A.G."/>
            <person name="Minhas B.F."/>
            <person name="Wilson L."/>
            <person name="Rayamajhi N."/>
            <person name="Vargas-Chacoff L."/>
            <person name="Catchen J.M."/>
        </authorList>
    </citation>
    <scope>NUCLEOTIDE SEQUENCE [LARGE SCALE GENOMIC DNA]</scope>
    <source>
        <strain evidence="2">JMC-PN-2008</strain>
    </source>
</reference>
<proteinExistence type="predicted"/>
<dbReference type="AlphaFoldDB" id="A0AAN7Y7J3"/>
<sequence>MHRQGPNKIHLQTNAMSRGPGGHVVCESATSSSLHYMWHLPSRAVGCDTNRESSIDYTTLRALGTRQPPTG</sequence>
<reference evidence="2 3" key="2">
    <citation type="journal article" date="2023" name="Mol. Biol. Evol.">
        <title>Genomics of Secondarily Temperate Adaptation in the Only Non-Antarctic Icefish.</title>
        <authorList>
            <person name="Rivera-Colon A.G."/>
            <person name="Rayamajhi N."/>
            <person name="Minhas B.F."/>
            <person name="Madrigal G."/>
            <person name="Bilyk K.T."/>
            <person name="Yoon V."/>
            <person name="Hune M."/>
            <person name="Gregory S."/>
            <person name="Cheng C.H.C."/>
            <person name="Catchen J.M."/>
        </authorList>
    </citation>
    <scope>NUCLEOTIDE SEQUENCE [LARGE SCALE GENOMIC DNA]</scope>
    <source>
        <strain evidence="2">JMC-PN-2008</strain>
    </source>
</reference>
<name>A0AAN7Y7J3_ELEMC</name>
<evidence type="ECO:0000313" key="3">
    <source>
        <dbReference type="Proteomes" id="UP001346869"/>
    </source>
</evidence>
<dbReference type="Proteomes" id="UP001346869">
    <property type="component" value="Unassembled WGS sequence"/>
</dbReference>